<protein>
    <recommendedName>
        <fullName evidence="4">Transmembrane protein</fullName>
    </recommendedName>
</protein>
<organism evidence="2 3">
    <name type="scientific">Chlamydia ibidis 10-1398/6</name>
    <dbReference type="NCBI Taxonomy" id="1046581"/>
    <lineage>
        <taxon>Bacteria</taxon>
        <taxon>Pseudomonadati</taxon>
        <taxon>Chlamydiota</taxon>
        <taxon>Chlamydiia</taxon>
        <taxon>Chlamydiales</taxon>
        <taxon>Chlamydiaceae</taxon>
        <taxon>Chlamydia/Chlamydophila group</taxon>
        <taxon>Chlamydia</taxon>
    </lineage>
</organism>
<accession>A0ABN0MYX4</accession>
<feature type="transmembrane region" description="Helical" evidence="1">
    <location>
        <begin position="104"/>
        <end position="124"/>
    </location>
</feature>
<feature type="transmembrane region" description="Helical" evidence="1">
    <location>
        <begin position="37"/>
        <end position="57"/>
    </location>
</feature>
<gene>
    <name evidence="2" type="ORF">H359_0622</name>
</gene>
<comment type="caution">
    <text evidence="2">The sequence shown here is derived from an EMBL/GenBank/DDBJ whole genome shotgun (WGS) entry which is preliminary data.</text>
</comment>
<name>A0ABN0MYX4_9CHLA</name>
<keyword evidence="1" id="KW-0812">Transmembrane</keyword>
<proteinExistence type="predicted"/>
<evidence type="ECO:0008006" key="4">
    <source>
        <dbReference type="Google" id="ProtNLM"/>
    </source>
</evidence>
<evidence type="ECO:0000313" key="2">
    <source>
        <dbReference type="EMBL" id="EQM62550.1"/>
    </source>
</evidence>
<dbReference type="RefSeq" id="WP_020370176.1">
    <property type="nucleotide sequence ID" value="NZ_APJW01000002.1"/>
</dbReference>
<feature type="transmembrane region" description="Helical" evidence="1">
    <location>
        <begin position="78"/>
        <end position="98"/>
    </location>
</feature>
<evidence type="ECO:0000313" key="3">
    <source>
        <dbReference type="Proteomes" id="UP000016064"/>
    </source>
</evidence>
<dbReference type="Proteomes" id="UP000016064">
    <property type="component" value="Unassembled WGS sequence"/>
</dbReference>
<reference evidence="2 3" key="1">
    <citation type="submission" date="2013-07" db="EMBL/GenBank/DDBJ databases">
        <title>Isolation of a new Chlamydia species from the feral Sacred Ibis (Threskiornis aethiopicus): Chlamydia ibidis.</title>
        <authorList>
            <person name="Vorimore F."/>
            <person name="Hsia R.-C."/>
            <person name="Huot-Creasy H."/>
            <person name="Bastian S."/>
            <person name="Deruyter L."/>
            <person name="Passet A."/>
            <person name="Sachse K."/>
            <person name="Bavoil P."/>
            <person name="Myers G."/>
            <person name="Laroucau K."/>
        </authorList>
    </citation>
    <scope>NUCLEOTIDE SEQUENCE [LARGE SCALE GENOMIC DNA]</scope>
    <source>
        <strain evidence="2 3">10-1398/6</strain>
    </source>
</reference>
<keyword evidence="3" id="KW-1185">Reference proteome</keyword>
<keyword evidence="1" id="KW-0472">Membrane</keyword>
<sequence length="125" mass="14160">MSSIKDTCWSFLDDHTQARYDTSLRSISQDMDLELSITQSVLAALPFLGNICGYLRLKSVHSHRMFLDTRLLVTYHTIIGLGELLGFGAIILLAKILYYFLNQLIYLMTYLACSLVLQCCVSLLT</sequence>
<keyword evidence="1" id="KW-1133">Transmembrane helix</keyword>
<evidence type="ECO:0000256" key="1">
    <source>
        <dbReference type="SAM" id="Phobius"/>
    </source>
</evidence>
<dbReference type="EMBL" id="APJW01000002">
    <property type="protein sequence ID" value="EQM62550.1"/>
    <property type="molecule type" value="Genomic_DNA"/>
</dbReference>